<evidence type="ECO:0000313" key="2">
    <source>
        <dbReference type="EMBL" id="MFC7336451.1"/>
    </source>
</evidence>
<proteinExistence type="predicted"/>
<sequence>MKLRTVLTSVALLSAPAFAGTPDVEPVLTPAPSASDGWEFRLAIYGPMMGMDGTVGVGPVVGTVDIPFSEILESLDGGFFSSFEARGNRWSINGDIMWLKMSSSSYPGPNSYLGFKQEQFMSTLTTGFELYEDESTVFDIFGGLAVTSLDVDVDFTTFPALRPPVSRTIGGSETWIDPIVGLRARHRFADNWSVFGSASYGGFGVGSDEYWQLIGGIAYHMTEHSSIALAYRGIGVDYRDDNFLYNTKTYGPNLGIMFRF</sequence>
<protein>
    <recommendedName>
        <fullName evidence="4">Outer membrane protein beta-barrel domain-containing protein</fullName>
    </recommendedName>
</protein>
<evidence type="ECO:0000256" key="1">
    <source>
        <dbReference type="SAM" id="SignalP"/>
    </source>
</evidence>
<gene>
    <name evidence="2" type="ORF">ACFQY0_04615</name>
</gene>
<feature type="signal peptide" evidence="1">
    <location>
        <begin position="1"/>
        <end position="19"/>
    </location>
</feature>
<comment type="caution">
    <text evidence="2">The sequence shown here is derived from an EMBL/GenBank/DDBJ whole genome shotgun (WGS) entry which is preliminary data.</text>
</comment>
<name>A0ABW2L284_9BACT</name>
<feature type="chain" id="PRO_5046675352" description="Outer membrane protein beta-barrel domain-containing protein" evidence="1">
    <location>
        <begin position="20"/>
        <end position="260"/>
    </location>
</feature>
<evidence type="ECO:0008006" key="4">
    <source>
        <dbReference type="Google" id="ProtNLM"/>
    </source>
</evidence>
<dbReference type="EMBL" id="JBHTBS010000002">
    <property type="protein sequence ID" value="MFC7336451.1"/>
    <property type="molecule type" value="Genomic_DNA"/>
</dbReference>
<dbReference type="InterPro" id="IPR011250">
    <property type="entry name" value="OMP/PagP_B-barrel"/>
</dbReference>
<keyword evidence="1" id="KW-0732">Signal</keyword>
<dbReference type="SUPFAM" id="SSF56925">
    <property type="entry name" value="OMPA-like"/>
    <property type="match status" value="1"/>
</dbReference>
<dbReference type="RefSeq" id="WP_379709668.1">
    <property type="nucleotide sequence ID" value="NZ_JBHTBS010000002.1"/>
</dbReference>
<organism evidence="2 3">
    <name type="scientific">Haloferula chungangensis</name>
    <dbReference type="NCBI Taxonomy" id="1048331"/>
    <lineage>
        <taxon>Bacteria</taxon>
        <taxon>Pseudomonadati</taxon>
        <taxon>Verrucomicrobiota</taxon>
        <taxon>Verrucomicrobiia</taxon>
        <taxon>Verrucomicrobiales</taxon>
        <taxon>Verrucomicrobiaceae</taxon>
        <taxon>Haloferula</taxon>
    </lineage>
</organism>
<dbReference type="Proteomes" id="UP001596472">
    <property type="component" value="Unassembled WGS sequence"/>
</dbReference>
<reference evidence="3" key="1">
    <citation type="journal article" date="2019" name="Int. J. Syst. Evol. Microbiol.">
        <title>The Global Catalogue of Microorganisms (GCM) 10K type strain sequencing project: providing services to taxonomists for standard genome sequencing and annotation.</title>
        <authorList>
            <consortium name="The Broad Institute Genomics Platform"/>
            <consortium name="The Broad Institute Genome Sequencing Center for Infectious Disease"/>
            <person name="Wu L."/>
            <person name="Ma J."/>
        </authorList>
    </citation>
    <scope>NUCLEOTIDE SEQUENCE [LARGE SCALE GENOMIC DNA]</scope>
    <source>
        <strain evidence="3">CGMCC 4.1467</strain>
    </source>
</reference>
<evidence type="ECO:0000313" key="3">
    <source>
        <dbReference type="Proteomes" id="UP001596472"/>
    </source>
</evidence>
<accession>A0ABW2L284</accession>
<keyword evidence="3" id="KW-1185">Reference proteome</keyword>